<dbReference type="OrthoDB" id="4778489at2759"/>
<organism evidence="2 3">
    <name type="scientific">Monosporascus ibericus</name>
    <dbReference type="NCBI Taxonomy" id="155417"/>
    <lineage>
        <taxon>Eukaryota</taxon>
        <taxon>Fungi</taxon>
        <taxon>Dikarya</taxon>
        <taxon>Ascomycota</taxon>
        <taxon>Pezizomycotina</taxon>
        <taxon>Sordariomycetes</taxon>
        <taxon>Xylariomycetidae</taxon>
        <taxon>Xylariales</taxon>
        <taxon>Xylariales incertae sedis</taxon>
        <taxon>Monosporascus</taxon>
    </lineage>
</organism>
<feature type="region of interest" description="Disordered" evidence="1">
    <location>
        <begin position="1"/>
        <end position="84"/>
    </location>
</feature>
<dbReference type="EMBL" id="QJNU01000217">
    <property type="protein sequence ID" value="RYP04301.1"/>
    <property type="molecule type" value="Genomic_DNA"/>
</dbReference>
<evidence type="ECO:0000313" key="2">
    <source>
        <dbReference type="EMBL" id="RYP04301.1"/>
    </source>
</evidence>
<gene>
    <name evidence="2" type="ORF">DL764_004564</name>
</gene>
<accession>A0A4Q4TC72</accession>
<protein>
    <recommendedName>
        <fullName evidence="4">Heterokaryon incompatibility domain-containing protein</fullName>
    </recommendedName>
</protein>
<reference evidence="2 3" key="1">
    <citation type="submission" date="2018-06" db="EMBL/GenBank/DDBJ databases">
        <title>Complete Genomes of Monosporascus.</title>
        <authorList>
            <person name="Robinson A.J."/>
            <person name="Natvig D.O."/>
        </authorList>
    </citation>
    <scope>NUCLEOTIDE SEQUENCE [LARGE SCALE GENOMIC DNA]</scope>
    <source>
        <strain evidence="2 3">CBS 110550</strain>
    </source>
</reference>
<evidence type="ECO:0000256" key="1">
    <source>
        <dbReference type="SAM" id="MobiDB-lite"/>
    </source>
</evidence>
<evidence type="ECO:0000313" key="3">
    <source>
        <dbReference type="Proteomes" id="UP000293360"/>
    </source>
</evidence>
<comment type="caution">
    <text evidence="2">The sequence shown here is derived from an EMBL/GenBank/DDBJ whole genome shotgun (WGS) entry which is preliminary data.</text>
</comment>
<dbReference type="Proteomes" id="UP000293360">
    <property type="component" value="Unassembled WGS sequence"/>
</dbReference>
<name>A0A4Q4TC72_9PEZI</name>
<dbReference type="AlphaFoldDB" id="A0A4Q4TC72"/>
<evidence type="ECO:0008006" key="4">
    <source>
        <dbReference type="Google" id="ProtNLM"/>
    </source>
</evidence>
<sequence>MGSTARYHTDPERGPRAAGDAGLRVGAATPALRAQGTPVVDRLDLHQPAVSTRRQPPSAADEQDLQACSGHSEPQRRVRPAIPTSGPYRADRRCRSGREAVGIGCWDENDCREGICASKWFQRIWTMQESFLAEMAVFLVSDATCDAPLLYTYFVIDEALLPGGIHDECCFHERGEVYGVLSLLGAVWEDVVTPEAGYSKTIPEVYNGFASGMIMNNDDPVASGDYQRPQQEIRRPAILGRGLEGLRSETELYLPESFASPAQFLVMSYKLATIYLVYSRVPSLAALSDEAYQLAAVHDGYRLWRPSASL</sequence>
<proteinExistence type="predicted"/>
<keyword evidence="3" id="KW-1185">Reference proteome</keyword>